<evidence type="ECO:0000259" key="3">
    <source>
        <dbReference type="Pfam" id="PF20434"/>
    </source>
</evidence>
<reference evidence="5" key="1">
    <citation type="journal article" date="2019" name="Int. J. Syst. Evol. Microbiol.">
        <title>The Global Catalogue of Microorganisms (GCM) 10K type strain sequencing project: providing services to taxonomists for standard genome sequencing and annotation.</title>
        <authorList>
            <consortium name="The Broad Institute Genomics Platform"/>
            <consortium name="The Broad Institute Genome Sequencing Center for Infectious Disease"/>
            <person name="Wu L."/>
            <person name="Ma J."/>
        </authorList>
    </citation>
    <scope>NUCLEOTIDE SEQUENCE [LARGE SCALE GENOMIC DNA]</scope>
    <source>
        <strain evidence="5">JCM 16702</strain>
    </source>
</reference>
<gene>
    <name evidence="4" type="ORF">GCM10022214_87490</name>
</gene>
<feature type="domain" description="BD-FAE-like" evidence="3">
    <location>
        <begin position="35"/>
        <end position="230"/>
    </location>
</feature>
<evidence type="ECO:0000313" key="4">
    <source>
        <dbReference type="EMBL" id="GAA4106466.1"/>
    </source>
</evidence>
<sequence length="271" mass="28898">MVTYAYGSAPRQRLDAYWRPSPTSSSAARGQGARQAEKPRPGVLVLHGGYWLSGDKSGWKYFARRLTNEGFAVFAANYRLAGTAAWPAQRDDAEAALDYVKRNAKRWNVDPDRIVVIGSSAGGLLATQLGAYGQGAQRVRGVVALSPVNTPYLAYQVGAELTATPGQRKLRRAVVTLLGCRPGPENATCWTKVDDASSATHASAGDAPMLLMHGTTEFVPRTQSTGLAGALNRAGVPATVTTVPGSMHGPALMDNPSVYPRILSFLKARTR</sequence>
<dbReference type="InterPro" id="IPR029058">
    <property type="entry name" value="AB_hydrolase_fold"/>
</dbReference>
<keyword evidence="5" id="KW-1185">Reference proteome</keyword>
<dbReference type="Gene3D" id="3.40.50.1820">
    <property type="entry name" value="alpha/beta hydrolase"/>
    <property type="match status" value="1"/>
</dbReference>
<comment type="caution">
    <text evidence="4">The sequence shown here is derived from an EMBL/GenBank/DDBJ whole genome shotgun (WGS) entry which is preliminary data.</text>
</comment>
<feature type="region of interest" description="Disordered" evidence="2">
    <location>
        <begin position="17"/>
        <end position="38"/>
    </location>
</feature>
<dbReference type="InterPro" id="IPR050300">
    <property type="entry name" value="GDXG_lipolytic_enzyme"/>
</dbReference>
<proteinExistence type="predicted"/>
<dbReference type="PANTHER" id="PTHR48081">
    <property type="entry name" value="AB HYDROLASE SUPERFAMILY PROTEIN C4A8.06C"/>
    <property type="match status" value="1"/>
</dbReference>
<keyword evidence="1" id="KW-0378">Hydrolase</keyword>
<evidence type="ECO:0000256" key="2">
    <source>
        <dbReference type="SAM" id="MobiDB-lite"/>
    </source>
</evidence>
<dbReference type="Pfam" id="PF20434">
    <property type="entry name" value="BD-FAE"/>
    <property type="match status" value="1"/>
</dbReference>
<dbReference type="SUPFAM" id="SSF53474">
    <property type="entry name" value="alpha/beta-Hydrolases"/>
    <property type="match status" value="1"/>
</dbReference>
<protein>
    <recommendedName>
        <fullName evidence="3">BD-FAE-like domain-containing protein</fullName>
    </recommendedName>
</protein>
<dbReference type="InterPro" id="IPR049492">
    <property type="entry name" value="BD-FAE-like_dom"/>
</dbReference>
<evidence type="ECO:0000256" key="1">
    <source>
        <dbReference type="ARBA" id="ARBA00022801"/>
    </source>
</evidence>
<organism evidence="4 5">
    <name type="scientific">Actinomadura miaoliensis</name>
    <dbReference type="NCBI Taxonomy" id="430685"/>
    <lineage>
        <taxon>Bacteria</taxon>
        <taxon>Bacillati</taxon>
        <taxon>Actinomycetota</taxon>
        <taxon>Actinomycetes</taxon>
        <taxon>Streptosporangiales</taxon>
        <taxon>Thermomonosporaceae</taxon>
        <taxon>Actinomadura</taxon>
    </lineage>
</organism>
<evidence type="ECO:0000313" key="5">
    <source>
        <dbReference type="Proteomes" id="UP001500683"/>
    </source>
</evidence>
<dbReference type="EMBL" id="BAAAZG010000087">
    <property type="protein sequence ID" value="GAA4106466.1"/>
    <property type="molecule type" value="Genomic_DNA"/>
</dbReference>
<name>A0ABP7X7E3_9ACTN</name>
<dbReference type="Proteomes" id="UP001500683">
    <property type="component" value="Unassembled WGS sequence"/>
</dbReference>
<accession>A0ABP7X7E3</accession>